<evidence type="ECO:0000313" key="1">
    <source>
        <dbReference type="EMBL" id="SDM97361.1"/>
    </source>
</evidence>
<protein>
    <recommendedName>
        <fullName evidence="3">Phosphoribosylpyrophosphate synthetase</fullName>
    </recommendedName>
</protein>
<reference evidence="1 2" key="1">
    <citation type="submission" date="2016-10" db="EMBL/GenBank/DDBJ databases">
        <authorList>
            <person name="de Groot N.N."/>
        </authorList>
    </citation>
    <scope>NUCLEOTIDE SEQUENCE [LARGE SCALE GENOMIC DNA]</scope>
    <source>
        <strain evidence="1 2">DSM 19886</strain>
    </source>
</reference>
<keyword evidence="2" id="KW-1185">Reference proteome</keyword>
<gene>
    <name evidence="1" type="ORF">SAMN04488514_11857</name>
</gene>
<dbReference type="Proteomes" id="UP000199440">
    <property type="component" value="Unassembled WGS sequence"/>
</dbReference>
<organism evidence="1 2">
    <name type="scientific">Kriegella aquimaris</name>
    <dbReference type="NCBI Taxonomy" id="192904"/>
    <lineage>
        <taxon>Bacteria</taxon>
        <taxon>Pseudomonadati</taxon>
        <taxon>Bacteroidota</taxon>
        <taxon>Flavobacteriia</taxon>
        <taxon>Flavobacteriales</taxon>
        <taxon>Flavobacteriaceae</taxon>
        <taxon>Kriegella</taxon>
    </lineage>
</organism>
<dbReference type="EMBL" id="FNGV01000018">
    <property type="protein sequence ID" value="SDM97361.1"/>
    <property type="molecule type" value="Genomic_DNA"/>
</dbReference>
<name>A0A1G9XLI4_9FLAO</name>
<dbReference type="AlphaFoldDB" id="A0A1G9XLI4"/>
<evidence type="ECO:0008006" key="3">
    <source>
        <dbReference type="Google" id="ProtNLM"/>
    </source>
</evidence>
<dbReference type="OrthoDB" id="8418771at2"/>
<sequence length="101" mass="11269">MDNSYTSLAEAITNLQLEGFTADFNLCDAGVENKHKKEVHSGDDLNVVKYYRFEGMSDPDDNTVLYVIETNSGEKGLLMDAYGAYSGNVSKELMDKLKMSR</sequence>
<dbReference type="RefSeq" id="WP_089895209.1">
    <property type="nucleotide sequence ID" value="NZ_FNGV01000018.1"/>
</dbReference>
<accession>A0A1G9XLI4</accession>
<evidence type="ECO:0000313" key="2">
    <source>
        <dbReference type="Proteomes" id="UP000199440"/>
    </source>
</evidence>
<proteinExistence type="predicted"/>
<dbReference type="STRING" id="192904.SAMN04488514_11857"/>